<dbReference type="Gene3D" id="3.40.30.10">
    <property type="entry name" value="Glutaredoxin"/>
    <property type="match status" value="1"/>
</dbReference>
<evidence type="ECO:0000256" key="1">
    <source>
        <dbReference type="SAM" id="Phobius"/>
    </source>
</evidence>
<keyword evidence="1" id="KW-0472">Membrane</keyword>
<dbReference type="PANTHER" id="PTHR42852">
    <property type="entry name" value="THIOL:DISULFIDE INTERCHANGE PROTEIN DSBE"/>
    <property type="match status" value="1"/>
</dbReference>
<dbReference type="EMBL" id="AFLV02000020">
    <property type="protein sequence ID" value="EKR65390.1"/>
    <property type="molecule type" value="Genomic_DNA"/>
</dbReference>
<feature type="transmembrane region" description="Helical" evidence="1">
    <location>
        <begin position="73"/>
        <end position="94"/>
    </location>
</feature>
<dbReference type="AlphaFoldDB" id="A0A828Z2Z4"/>
<dbReference type="Proteomes" id="UP000001338">
    <property type="component" value="Unassembled WGS sequence"/>
</dbReference>
<evidence type="ECO:0000313" key="4">
    <source>
        <dbReference type="Proteomes" id="UP000001338"/>
    </source>
</evidence>
<dbReference type="Pfam" id="PF13905">
    <property type="entry name" value="Thioredoxin_8"/>
    <property type="match status" value="1"/>
</dbReference>
<keyword evidence="1" id="KW-1133">Transmembrane helix</keyword>
<dbReference type="InterPro" id="IPR036249">
    <property type="entry name" value="Thioredoxin-like_sf"/>
</dbReference>
<protein>
    <submittedName>
        <fullName evidence="3">Redoxin</fullName>
    </submittedName>
</protein>
<dbReference type="InterPro" id="IPR013766">
    <property type="entry name" value="Thioredoxin_domain"/>
</dbReference>
<dbReference type="SUPFAM" id="SSF52833">
    <property type="entry name" value="Thioredoxin-like"/>
    <property type="match status" value="1"/>
</dbReference>
<keyword evidence="1" id="KW-0812">Transmembrane</keyword>
<dbReference type="PANTHER" id="PTHR42852:SF17">
    <property type="entry name" value="THIOREDOXIN-LIKE PROTEIN HI_1115"/>
    <property type="match status" value="1"/>
</dbReference>
<gene>
    <name evidence="3" type="ORF">LEP1GSC036_0188</name>
</gene>
<evidence type="ECO:0000259" key="2">
    <source>
        <dbReference type="PROSITE" id="PS51352"/>
    </source>
</evidence>
<comment type="caution">
    <text evidence="3">The sequence shown here is derived from an EMBL/GenBank/DDBJ whole genome shotgun (WGS) entry which is preliminary data.</text>
</comment>
<evidence type="ECO:0000313" key="3">
    <source>
        <dbReference type="EMBL" id="EKR65390.1"/>
    </source>
</evidence>
<feature type="transmembrane region" description="Helical" evidence="1">
    <location>
        <begin position="21"/>
        <end position="42"/>
    </location>
</feature>
<name>A0A828Z2Z4_9LEPT</name>
<accession>A0A828Z2Z4</accession>
<proteinExistence type="predicted"/>
<sequence>MNVTISEYRTNLKTMKEILKKGAVAALWISLFLTVTIVISIFKASDLRPSQSLNGLNFVDGGKYDSEKKVVVAYFWATWCGVCSANLPLIKWYADRLEGSFRFSFVTLEEGEDSKELDRYIREHDLKFKIIPANPYLLKEWRVNAYPSFAILDKTGTIRFADSGIMNPLSFFLRIWIAYFFF</sequence>
<dbReference type="InterPro" id="IPR012336">
    <property type="entry name" value="Thioredoxin-like_fold"/>
</dbReference>
<dbReference type="PROSITE" id="PS51352">
    <property type="entry name" value="THIOREDOXIN_2"/>
    <property type="match status" value="1"/>
</dbReference>
<feature type="domain" description="Thioredoxin" evidence="2">
    <location>
        <begin position="42"/>
        <end position="182"/>
    </location>
</feature>
<dbReference type="InterPro" id="IPR050553">
    <property type="entry name" value="Thioredoxin_ResA/DsbE_sf"/>
</dbReference>
<organism evidence="3 4">
    <name type="scientific">Leptospira weilii str. 2006001853</name>
    <dbReference type="NCBI Taxonomy" id="1001589"/>
    <lineage>
        <taxon>Bacteria</taxon>
        <taxon>Pseudomonadati</taxon>
        <taxon>Spirochaetota</taxon>
        <taxon>Spirochaetia</taxon>
        <taxon>Leptospirales</taxon>
        <taxon>Leptospiraceae</taxon>
        <taxon>Leptospira</taxon>
    </lineage>
</organism>
<reference evidence="3 4" key="1">
    <citation type="submission" date="2012-10" db="EMBL/GenBank/DDBJ databases">
        <authorList>
            <person name="Harkins D.M."/>
            <person name="Durkin A.S."/>
            <person name="Brinkac L.M."/>
            <person name="Haft D.H."/>
            <person name="Selengut J.D."/>
            <person name="Sanka R."/>
            <person name="DePew J."/>
            <person name="Purushe J."/>
            <person name="Whelen A.C."/>
            <person name="Vinetz J.M."/>
            <person name="Sutton G.G."/>
            <person name="Nierman W.C."/>
            <person name="Fouts D.E."/>
        </authorList>
    </citation>
    <scope>NUCLEOTIDE SEQUENCE [LARGE SCALE GENOMIC DNA]</scope>
    <source>
        <strain evidence="3 4">2006001853</strain>
    </source>
</reference>